<dbReference type="InterPro" id="IPR016032">
    <property type="entry name" value="Sig_transdc_resp-reg_C-effctor"/>
</dbReference>
<evidence type="ECO:0000313" key="5">
    <source>
        <dbReference type="EMBL" id="ADU43691.1"/>
    </source>
</evidence>
<dbReference type="Pfam" id="PF03472">
    <property type="entry name" value="Autoind_bind"/>
    <property type="match status" value="1"/>
</dbReference>
<dbReference type="PROSITE" id="PS50043">
    <property type="entry name" value="HTH_LUXR_2"/>
    <property type="match status" value="1"/>
</dbReference>
<dbReference type="eggNOG" id="COG2771">
    <property type="taxonomic scope" value="Bacteria"/>
</dbReference>
<dbReference type="SUPFAM" id="SSF75516">
    <property type="entry name" value="Pheromone-binding domain of LuxR-like quorum-sensing transcription factors"/>
    <property type="match status" value="1"/>
</dbReference>
<protein>
    <submittedName>
        <fullName evidence="5">Autoinducer-binding domain protein</fullName>
    </submittedName>
</protein>
<keyword evidence="3" id="KW-0804">Transcription</keyword>
<dbReference type="InterPro" id="IPR000792">
    <property type="entry name" value="Tscrpt_reg_LuxR_C"/>
</dbReference>
<dbReference type="InterPro" id="IPR036693">
    <property type="entry name" value="TF_LuxR_autoind-bd_dom_sf"/>
</dbReference>
<evidence type="ECO:0000256" key="2">
    <source>
        <dbReference type="ARBA" id="ARBA00023125"/>
    </source>
</evidence>
<dbReference type="InterPro" id="IPR036388">
    <property type="entry name" value="WH-like_DNA-bd_sf"/>
</dbReference>
<keyword evidence="2" id="KW-0238">DNA-binding</keyword>
<dbReference type="Proteomes" id="UP000001402">
    <property type="component" value="Chromosome"/>
</dbReference>
<dbReference type="Gene3D" id="1.10.10.10">
    <property type="entry name" value="Winged helix-like DNA-binding domain superfamily/Winged helix DNA-binding domain"/>
    <property type="match status" value="1"/>
</dbReference>
<dbReference type="EMBL" id="CP002418">
    <property type="protein sequence ID" value="ADU43691.1"/>
    <property type="molecule type" value="Genomic_DNA"/>
</dbReference>
<dbReference type="Pfam" id="PF00196">
    <property type="entry name" value="GerE"/>
    <property type="match status" value="1"/>
</dbReference>
<dbReference type="HOGENOM" id="CLU_072786_4_1_5"/>
<dbReference type="KEGG" id="rpx:Rpdx1_2085"/>
<organism evidence="5 6">
    <name type="scientific">Rhodopseudomonas palustris (strain DX-1)</name>
    <dbReference type="NCBI Taxonomy" id="652103"/>
    <lineage>
        <taxon>Bacteria</taxon>
        <taxon>Pseudomonadati</taxon>
        <taxon>Pseudomonadota</taxon>
        <taxon>Alphaproteobacteria</taxon>
        <taxon>Hyphomicrobiales</taxon>
        <taxon>Nitrobacteraceae</taxon>
        <taxon>Rhodopseudomonas</taxon>
    </lineage>
</organism>
<dbReference type="BioCyc" id="RPAL652103:RPDX1_RS10225-MONOMER"/>
<name>E6VQ14_RHOPX</name>
<accession>E6VQ14</accession>
<dbReference type="STRING" id="652103.Rpdx1_2085"/>
<evidence type="ECO:0000256" key="1">
    <source>
        <dbReference type="ARBA" id="ARBA00023015"/>
    </source>
</evidence>
<dbReference type="SUPFAM" id="SSF46894">
    <property type="entry name" value="C-terminal effector domain of the bipartite response regulators"/>
    <property type="match status" value="1"/>
</dbReference>
<proteinExistence type="predicted"/>
<evidence type="ECO:0000259" key="4">
    <source>
        <dbReference type="PROSITE" id="PS50043"/>
    </source>
</evidence>
<sequence length="239" mass="26269">MRRQSLDETLKFVAAVDCAPTSEAVADILLASVRSFGFTKVVAGVVPSPQVSAEEQLSNVLMSRWPAAWSRRYSSKGYLTEDPTIQRVRSSIEAFEWSELSAVSIAARNIMEEAADFGLNHGFTVPLHTLDGEYAALSIAGDRCELPASFRGVVQLMATYAFAKAIGQKRAINASPRLTIREADVLHWIAEGKTDWEISQILGVSEHLVDKVARQLKDKFGAVNRVQMISCAMRLGVIR</sequence>
<dbReference type="CDD" id="cd06170">
    <property type="entry name" value="LuxR_C_like"/>
    <property type="match status" value="1"/>
</dbReference>
<dbReference type="AlphaFoldDB" id="E6VQ14"/>
<dbReference type="PANTHER" id="PTHR44688:SF16">
    <property type="entry name" value="DNA-BINDING TRANSCRIPTIONAL ACTIVATOR DEVR_DOSR"/>
    <property type="match status" value="1"/>
</dbReference>
<evidence type="ECO:0000256" key="3">
    <source>
        <dbReference type="ARBA" id="ARBA00023163"/>
    </source>
</evidence>
<dbReference type="Gene3D" id="3.30.450.80">
    <property type="entry name" value="Transcription factor LuxR-like, autoinducer-binding domain"/>
    <property type="match status" value="1"/>
</dbReference>
<gene>
    <name evidence="5" type="ordered locus">Rpdx1_2085</name>
</gene>
<feature type="domain" description="HTH luxR-type" evidence="4">
    <location>
        <begin position="171"/>
        <end position="236"/>
    </location>
</feature>
<dbReference type="GO" id="GO:0003677">
    <property type="term" value="F:DNA binding"/>
    <property type="evidence" value="ECO:0007669"/>
    <property type="project" value="UniProtKB-KW"/>
</dbReference>
<dbReference type="OrthoDB" id="3170288at2"/>
<evidence type="ECO:0000313" key="6">
    <source>
        <dbReference type="Proteomes" id="UP000001402"/>
    </source>
</evidence>
<keyword evidence="1" id="KW-0805">Transcription regulation</keyword>
<dbReference type="GO" id="GO:0006355">
    <property type="term" value="P:regulation of DNA-templated transcription"/>
    <property type="evidence" value="ECO:0007669"/>
    <property type="project" value="InterPro"/>
</dbReference>
<dbReference type="SMART" id="SM00421">
    <property type="entry name" value="HTH_LUXR"/>
    <property type="match status" value="1"/>
</dbReference>
<dbReference type="InterPro" id="IPR005143">
    <property type="entry name" value="TF_LuxR_autoind-bd_dom"/>
</dbReference>
<dbReference type="PANTHER" id="PTHR44688">
    <property type="entry name" value="DNA-BINDING TRANSCRIPTIONAL ACTIVATOR DEVR_DOSR"/>
    <property type="match status" value="1"/>
</dbReference>
<reference evidence="5" key="1">
    <citation type="submission" date="2010-12" db="EMBL/GenBank/DDBJ databases">
        <title>Complete sequence of Rhodopseudomonas palustris DX-1.</title>
        <authorList>
            <consortium name="US DOE Joint Genome Institute"/>
            <person name="Lucas S."/>
            <person name="Copeland A."/>
            <person name="Lapidus A."/>
            <person name="Cheng J.-F."/>
            <person name="Goodwin L."/>
            <person name="Pitluck S."/>
            <person name="Misra M."/>
            <person name="Chertkov O."/>
            <person name="Detter J.C."/>
            <person name="Han C."/>
            <person name="Tapia R."/>
            <person name="Land M."/>
            <person name="Hauser L."/>
            <person name="Kyrpides N."/>
            <person name="Ivanova N."/>
            <person name="Ovchinnikova G."/>
            <person name="Logan B."/>
            <person name="Oda Y."/>
            <person name="Harwood C."/>
            <person name="Woyke T."/>
        </authorList>
    </citation>
    <scope>NUCLEOTIDE SEQUENCE [LARGE SCALE GENOMIC DNA]</scope>
    <source>
        <strain evidence="5">DX-1</strain>
    </source>
</reference>